<keyword evidence="2 9" id="KW-0812">Transmembrane</keyword>
<dbReference type="Gene3D" id="3.90.70.10">
    <property type="entry name" value="Cysteine proteinases"/>
    <property type="match status" value="1"/>
</dbReference>
<evidence type="ECO:0000256" key="6">
    <source>
        <dbReference type="ARBA" id="ARBA00022840"/>
    </source>
</evidence>
<dbReference type="GO" id="GO:0015421">
    <property type="term" value="F:ABC-type oligopeptide transporter activity"/>
    <property type="evidence" value="ECO:0007669"/>
    <property type="project" value="TreeGrafter"/>
</dbReference>
<dbReference type="InterPro" id="IPR003439">
    <property type="entry name" value="ABC_transporter-like_ATP-bd"/>
</dbReference>
<dbReference type="SMART" id="SM00382">
    <property type="entry name" value="AAA"/>
    <property type="match status" value="1"/>
</dbReference>
<feature type="transmembrane region" description="Helical" evidence="9">
    <location>
        <begin position="370"/>
        <end position="390"/>
    </location>
</feature>
<evidence type="ECO:0000256" key="2">
    <source>
        <dbReference type="ARBA" id="ARBA00022692"/>
    </source>
</evidence>
<dbReference type="Pfam" id="PF03412">
    <property type="entry name" value="Peptidase_C39"/>
    <property type="match status" value="1"/>
</dbReference>
<gene>
    <name evidence="12" type="ORF">SITYG_16460</name>
</gene>
<proteinExistence type="predicted"/>
<keyword evidence="4" id="KW-0378">Hydrolase</keyword>
<dbReference type="PROSITE" id="PS50893">
    <property type="entry name" value="ABC_TRANSPORTER_2"/>
    <property type="match status" value="1"/>
</dbReference>
<dbReference type="PANTHER" id="PTHR43394:SF1">
    <property type="entry name" value="ATP-BINDING CASSETTE SUB-FAMILY B MEMBER 10, MITOCHONDRIAL"/>
    <property type="match status" value="1"/>
</dbReference>
<organism evidence="12 13">
    <name type="scientific">Streptococcus intermedius</name>
    <dbReference type="NCBI Taxonomy" id="1338"/>
    <lineage>
        <taxon>Bacteria</taxon>
        <taxon>Bacillati</taxon>
        <taxon>Bacillota</taxon>
        <taxon>Bacilli</taxon>
        <taxon>Lactobacillales</taxon>
        <taxon>Streptococcaceae</taxon>
        <taxon>Streptococcus</taxon>
        <taxon>Streptococcus anginosus group</taxon>
    </lineage>
</organism>
<evidence type="ECO:0000256" key="1">
    <source>
        <dbReference type="ARBA" id="ARBA00004651"/>
    </source>
</evidence>
<evidence type="ECO:0000256" key="4">
    <source>
        <dbReference type="ARBA" id="ARBA00022801"/>
    </source>
</evidence>
<dbReference type="InterPro" id="IPR027417">
    <property type="entry name" value="P-loop_NTPase"/>
</dbReference>
<dbReference type="PROSITE" id="PS00211">
    <property type="entry name" value="ABC_TRANSPORTER_1"/>
    <property type="match status" value="1"/>
</dbReference>
<evidence type="ECO:0000256" key="5">
    <source>
        <dbReference type="ARBA" id="ARBA00022807"/>
    </source>
</evidence>
<dbReference type="InterPro" id="IPR036640">
    <property type="entry name" value="ABC1_TM_sf"/>
</dbReference>
<keyword evidence="3" id="KW-0547">Nucleotide-binding</keyword>
<dbReference type="SUPFAM" id="SSF52540">
    <property type="entry name" value="P-loop containing nucleoside triphosphate hydrolases"/>
    <property type="match status" value="1"/>
</dbReference>
<dbReference type="PROSITE" id="PS50929">
    <property type="entry name" value="ABC_TM1F"/>
    <property type="match status" value="1"/>
</dbReference>
<keyword evidence="6" id="KW-0067">ATP-binding</keyword>
<evidence type="ECO:0000259" key="10">
    <source>
        <dbReference type="PROSITE" id="PS50893"/>
    </source>
</evidence>
<dbReference type="PANTHER" id="PTHR43394">
    <property type="entry name" value="ATP-DEPENDENT PERMEASE MDL1, MITOCHONDRIAL"/>
    <property type="match status" value="1"/>
</dbReference>
<name>A0AAD1FKA0_STRIT</name>
<feature type="transmembrane region" description="Helical" evidence="9">
    <location>
        <begin position="286"/>
        <end position="309"/>
    </location>
</feature>
<dbReference type="AlphaFoldDB" id="A0AAD1FKA0"/>
<dbReference type="GO" id="GO:0016887">
    <property type="term" value="F:ATP hydrolysis activity"/>
    <property type="evidence" value="ECO:0007669"/>
    <property type="project" value="InterPro"/>
</dbReference>
<feature type="domain" description="ABC transporter" evidence="10">
    <location>
        <begin position="464"/>
        <end position="682"/>
    </location>
</feature>
<evidence type="ECO:0000313" key="13">
    <source>
        <dbReference type="Proteomes" id="UP000217792"/>
    </source>
</evidence>
<keyword evidence="5" id="KW-0645">Protease</keyword>
<evidence type="ECO:0000256" key="9">
    <source>
        <dbReference type="SAM" id="Phobius"/>
    </source>
</evidence>
<evidence type="ECO:0000256" key="8">
    <source>
        <dbReference type="ARBA" id="ARBA00023136"/>
    </source>
</evidence>
<reference evidence="12 13" key="1">
    <citation type="journal article" date="2017" name="Infect. Immun.">
        <title>Characterization of the Pathogenicity of Streptococcus intermedius TYG1620 Isolated from a Human Brain Abscess Based on the Complete Genome Sequence with Transcriptome Analysis and Transposon Mutagenesis in a Murine Subcutaneous Abscess Model.</title>
        <authorList>
            <person name="Hasegawa N."/>
            <person name="Sekizuka T."/>
            <person name="Sugi Y."/>
            <person name="Kawakami N."/>
            <person name="Ogasawara Y."/>
            <person name="Kato K."/>
            <person name="Yamashita A."/>
            <person name="Takeuchi F."/>
            <person name="Kuroda M."/>
        </authorList>
    </citation>
    <scope>NUCLEOTIDE SEQUENCE [LARGE SCALE GENOMIC DNA]</scope>
    <source>
        <strain evidence="12 13">TYG1620</strain>
    </source>
</reference>
<dbReference type="EMBL" id="AP014880">
    <property type="protein sequence ID" value="BAW17625.1"/>
    <property type="molecule type" value="Genomic_DNA"/>
</dbReference>
<evidence type="ECO:0008006" key="14">
    <source>
        <dbReference type="Google" id="ProtNLM"/>
    </source>
</evidence>
<dbReference type="GO" id="GO:0006508">
    <property type="term" value="P:proteolysis"/>
    <property type="evidence" value="ECO:0007669"/>
    <property type="project" value="InterPro"/>
</dbReference>
<dbReference type="Proteomes" id="UP000217792">
    <property type="component" value="Chromosome"/>
</dbReference>
<dbReference type="GO" id="GO:0008234">
    <property type="term" value="F:cysteine-type peptidase activity"/>
    <property type="evidence" value="ECO:0007669"/>
    <property type="project" value="UniProtKB-KW"/>
</dbReference>
<feature type="transmembrane region" description="Helical" evidence="9">
    <location>
        <begin position="187"/>
        <end position="211"/>
    </location>
</feature>
<feature type="domain" description="ABC transmembrane type-1" evidence="11">
    <location>
        <begin position="140"/>
        <end position="430"/>
    </location>
</feature>
<dbReference type="InterPro" id="IPR017871">
    <property type="entry name" value="ABC_transporter-like_CS"/>
</dbReference>
<accession>A0AAD1FKA0</accession>
<dbReference type="InterPro" id="IPR005074">
    <property type="entry name" value="Peptidase_C39"/>
</dbReference>
<feature type="transmembrane region" description="Helical" evidence="9">
    <location>
        <begin position="260"/>
        <end position="280"/>
    </location>
</feature>
<dbReference type="GO" id="GO:0005886">
    <property type="term" value="C:plasma membrane"/>
    <property type="evidence" value="ECO:0007669"/>
    <property type="project" value="UniProtKB-SubCell"/>
</dbReference>
<dbReference type="InterPro" id="IPR011527">
    <property type="entry name" value="ABC1_TM_dom"/>
</dbReference>
<keyword evidence="7 9" id="KW-1133">Transmembrane helix</keyword>
<dbReference type="GO" id="GO:0005524">
    <property type="term" value="F:ATP binding"/>
    <property type="evidence" value="ECO:0007669"/>
    <property type="project" value="UniProtKB-KW"/>
</dbReference>
<keyword evidence="8 9" id="KW-0472">Membrane</keyword>
<sequence length="684" mass="76979">MSLIREKMKVDKSGSNFYTIGIVGEQFGLTSTALNGTLDELLEELKNNRLQLPFIAHFLNNHSKGHFVVVYKYSNSKITIFDPGEGKQVLTFEQFNKKWSGSILTFSKNDSWEDNNQFNKNYIKLINVIASERKKFFYTILYSLGISLISIAGAFFYKNVIDNMILNNGKSNTFDGILGQIISRIDLLLLVLVILYFCQLIISLLNGFVLAKMAERINNNLMLLFFRHMIGLPLEFIDRTDSGSILSRFHNITEIQNQGINMILSMVLDTILAIVGAIILCSISPILFMSVVVILIIYVFITIIFISPLKNVNRNVQKEHSDLLTIINEVLSGIGTIKLQQGEGRFIHKFHDTTLELSKGLFKILSLKNILNSLVVLVESIGTLIIIWIGSKLVISDTISLGELVAFESLTTFFIIPVKNIIKSFGEFQNTLVSIGRVTDILEIEKEYSDSKSNKSFTKQIKTVQLKNVDYQYNLVNKSLDNIDITINIGSIIGITGTNGSGKTTLLKMIGTLINPKKGEIIYEGTKLSKDRLPDIRSKLAYVSQDPYVFEGTLRDNLTLGNSMIVDEEINRICIEFGLFELTSEGNGLGLFLLENGENLSGGQKQKIGLARAILSNPEILLLDEATSSLDKESEKKVFEYLNSIKKNMIIISIFHEDSFMKFVDRFIVMDKGRIIYDGFPLDK</sequence>
<dbReference type="InterPro" id="IPR039421">
    <property type="entry name" value="Type_1_exporter"/>
</dbReference>
<comment type="subcellular location">
    <subcellularLocation>
        <location evidence="1">Cell membrane</location>
        <topology evidence="1">Multi-pass membrane protein</topology>
    </subcellularLocation>
</comment>
<dbReference type="Gene3D" id="1.20.1560.10">
    <property type="entry name" value="ABC transporter type 1, transmembrane domain"/>
    <property type="match status" value="1"/>
</dbReference>
<feature type="transmembrane region" description="Helical" evidence="9">
    <location>
        <begin position="136"/>
        <end position="157"/>
    </location>
</feature>
<dbReference type="SUPFAM" id="SSF90123">
    <property type="entry name" value="ABC transporter transmembrane region"/>
    <property type="match status" value="1"/>
</dbReference>
<evidence type="ECO:0000313" key="12">
    <source>
        <dbReference type="EMBL" id="BAW17625.1"/>
    </source>
</evidence>
<dbReference type="InterPro" id="IPR003593">
    <property type="entry name" value="AAA+_ATPase"/>
</dbReference>
<keyword evidence="5" id="KW-0788">Thiol protease</keyword>
<protein>
    <recommendedName>
        <fullName evidence="14">Lactococcin-G-processing and transport ATP-binding protein LagD</fullName>
    </recommendedName>
</protein>
<dbReference type="Gene3D" id="3.40.50.300">
    <property type="entry name" value="P-loop containing nucleotide triphosphate hydrolases"/>
    <property type="match status" value="1"/>
</dbReference>
<evidence type="ECO:0000256" key="3">
    <source>
        <dbReference type="ARBA" id="ARBA00022741"/>
    </source>
</evidence>
<evidence type="ECO:0000256" key="7">
    <source>
        <dbReference type="ARBA" id="ARBA00022989"/>
    </source>
</evidence>
<dbReference type="CDD" id="cd18570">
    <property type="entry name" value="ABC_6TM_PCAT1_LagD_like"/>
    <property type="match status" value="1"/>
</dbReference>
<dbReference type="Pfam" id="PF00664">
    <property type="entry name" value="ABC_membrane"/>
    <property type="match status" value="1"/>
</dbReference>
<evidence type="ECO:0000259" key="11">
    <source>
        <dbReference type="PROSITE" id="PS50929"/>
    </source>
</evidence>
<dbReference type="Pfam" id="PF00005">
    <property type="entry name" value="ABC_tran"/>
    <property type="match status" value="1"/>
</dbReference>